<dbReference type="Pfam" id="PF20684">
    <property type="entry name" value="Fung_rhodopsin"/>
    <property type="match status" value="1"/>
</dbReference>
<feature type="transmembrane region" description="Helical" evidence="1">
    <location>
        <begin position="169"/>
        <end position="194"/>
    </location>
</feature>
<feature type="transmembrane region" description="Helical" evidence="1">
    <location>
        <begin position="16"/>
        <end position="40"/>
    </location>
</feature>
<keyword evidence="4" id="KW-1185">Reference proteome</keyword>
<reference evidence="3 4" key="1">
    <citation type="journal article" date="2020" name="Microbiol. Resour. Announc.">
        <title>Draft Genome Sequence of a Cladosporium Species Isolated from the Mesophotic Ascidian Didemnum maculosum.</title>
        <authorList>
            <person name="Gioti A."/>
            <person name="Siaperas R."/>
            <person name="Nikolaivits E."/>
            <person name="Le Goff G."/>
            <person name="Ouazzani J."/>
            <person name="Kotoulas G."/>
            <person name="Topakas E."/>
        </authorList>
    </citation>
    <scope>NUCLEOTIDE SEQUENCE [LARGE SCALE GENOMIC DNA]</scope>
    <source>
        <strain evidence="3 4">TM138-S3</strain>
    </source>
</reference>
<dbReference type="PANTHER" id="PTHR39614">
    <property type="entry name" value="INTEGRAL MEMBRANE PROTEIN"/>
    <property type="match status" value="1"/>
</dbReference>
<evidence type="ECO:0000259" key="2">
    <source>
        <dbReference type="Pfam" id="PF20684"/>
    </source>
</evidence>
<accession>A0AB34KVT6</accession>
<gene>
    <name evidence="3" type="ORF">WHR41_02091</name>
</gene>
<feature type="domain" description="Rhodopsin" evidence="2">
    <location>
        <begin position="37"/>
        <end position="251"/>
    </location>
</feature>
<dbReference type="Proteomes" id="UP000803884">
    <property type="component" value="Unassembled WGS sequence"/>
</dbReference>
<dbReference type="GeneID" id="96003535"/>
<organism evidence="3 4">
    <name type="scientific">Cladosporium halotolerans</name>
    <dbReference type="NCBI Taxonomy" id="1052096"/>
    <lineage>
        <taxon>Eukaryota</taxon>
        <taxon>Fungi</taxon>
        <taxon>Dikarya</taxon>
        <taxon>Ascomycota</taxon>
        <taxon>Pezizomycotina</taxon>
        <taxon>Dothideomycetes</taxon>
        <taxon>Dothideomycetidae</taxon>
        <taxon>Cladosporiales</taxon>
        <taxon>Cladosporiaceae</taxon>
        <taxon>Cladosporium</taxon>
    </lineage>
</organism>
<evidence type="ECO:0000313" key="3">
    <source>
        <dbReference type="EMBL" id="KAL1589047.1"/>
    </source>
</evidence>
<keyword evidence="1" id="KW-0812">Transmembrane</keyword>
<feature type="transmembrane region" description="Helical" evidence="1">
    <location>
        <begin position="129"/>
        <end position="149"/>
    </location>
</feature>
<name>A0AB34KVT6_9PEZI</name>
<dbReference type="InterPro" id="IPR049326">
    <property type="entry name" value="Rhodopsin_dom_fungi"/>
</dbReference>
<comment type="caution">
    <text evidence="3">The sequence shown here is derived from an EMBL/GenBank/DDBJ whole genome shotgun (WGS) entry which is preliminary data.</text>
</comment>
<dbReference type="AlphaFoldDB" id="A0AB34KVT6"/>
<feature type="transmembrane region" description="Helical" evidence="1">
    <location>
        <begin position="52"/>
        <end position="75"/>
    </location>
</feature>
<evidence type="ECO:0000313" key="4">
    <source>
        <dbReference type="Proteomes" id="UP000803884"/>
    </source>
</evidence>
<dbReference type="EMBL" id="JAAQHG020000005">
    <property type="protein sequence ID" value="KAL1589047.1"/>
    <property type="molecule type" value="Genomic_DNA"/>
</dbReference>
<keyword evidence="1" id="KW-0472">Membrane</keyword>
<sequence>MRQYPPFAVVSETDHTAWIIIAAAIGIPIILIFGGIRLAVRQPVNIGLDDALIGGSTLVAIVQASLVLRACSYGFGKESAQIDRSLLTRVQELYYGSNILLLISLALSKASVAALLLRLCIEKTQKKYFTGALAFVALWGLCSIFAVALQCNLSKPAILFDGECSYVLLRWQIIGGMDIAWEVLVVAMAAYLMWNLQAPLATKIQVVFAFSFRLLLIAPIAFRFHTFPEARLAEDPSLPLASFVAWTQAELY</sequence>
<dbReference type="PANTHER" id="PTHR39614:SF2">
    <property type="entry name" value="INTEGRAL MEMBRANE PROTEIN"/>
    <property type="match status" value="1"/>
</dbReference>
<feature type="transmembrane region" description="Helical" evidence="1">
    <location>
        <begin position="95"/>
        <end position="117"/>
    </location>
</feature>
<keyword evidence="1" id="KW-1133">Transmembrane helix</keyword>
<dbReference type="RefSeq" id="XP_069232152.1">
    <property type="nucleotide sequence ID" value="XM_069370697.1"/>
</dbReference>
<protein>
    <recommendedName>
        <fullName evidence="2">Rhodopsin domain-containing protein</fullName>
    </recommendedName>
</protein>
<evidence type="ECO:0000256" key="1">
    <source>
        <dbReference type="SAM" id="Phobius"/>
    </source>
</evidence>
<proteinExistence type="predicted"/>
<feature type="transmembrane region" description="Helical" evidence="1">
    <location>
        <begin position="206"/>
        <end position="224"/>
    </location>
</feature>